<feature type="transmembrane region" description="Helical" evidence="1">
    <location>
        <begin position="463"/>
        <end position="484"/>
    </location>
</feature>
<dbReference type="EMBL" id="CP094929">
    <property type="protein sequence ID" value="UOM50810.1"/>
    <property type="molecule type" value="Genomic_DNA"/>
</dbReference>
<dbReference type="Gene3D" id="3.40.50.1820">
    <property type="entry name" value="alpha/beta hydrolase"/>
    <property type="match status" value="1"/>
</dbReference>
<keyword evidence="4" id="KW-1185">Reference proteome</keyword>
<dbReference type="InterPro" id="IPR029058">
    <property type="entry name" value="AB_hydrolase_fold"/>
</dbReference>
<feature type="transmembrane region" description="Helical" evidence="1">
    <location>
        <begin position="571"/>
        <end position="595"/>
    </location>
</feature>
<reference evidence="4" key="1">
    <citation type="journal article" date="2024" name="J Bioinform Genom">
        <title>Complete genome sequence of the type strain bacterium Sphaerochaeta associata GLS2t (VKM B-2742)t.</title>
        <authorList>
            <person name="Troshina O.Y."/>
            <person name="Tepeeva A.N."/>
            <person name="Arzamasceva V.O."/>
            <person name="Whitman W.B."/>
            <person name="Varghese N."/>
            <person name="Shapiro N."/>
            <person name="Woyke T."/>
            <person name="Kripides N.C."/>
            <person name="Vasilenko O.V."/>
        </authorList>
    </citation>
    <scope>NUCLEOTIDE SEQUENCE [LARGE SCALE GENOMIC DNA]</scope>
    <source>
        <strain evidence="4">GLS2T</strain>
    </source>
</reference>
<dbReference type="SUPFAM" id="SSF53474">
    <property type="entry name" value="alpha/beta-Hydrolases"/>
    <property type="match status" value="1"/>
</dbReference>
<feature type="domain" description="Acetyl xylan esterase" evidence="2">
    <location>
        <begin position="34"/>
        <end position="107"/>
    </location>
</feature>
<feature type="transmembrane region" description="Helical" evidence="1">
    <location>
        <begin position="327"/>
        <end position="348"/>
    </location>
</feature>
<dbReference type="RefSeq" id="WP_244772195.1">
    <property type="nucleotide sequence ID" value="NZ_CP094929.1"/>
</dbReference>
<keyword evidence="1" id="KW-1133">Transmembrane helix</keyword>
<protein>
    <submittedName>
        <fullName evidence="3">Acetylxylan esterase</fullName>
    </submittedName>
</protein>
<dbReference type="InterPro" id="IPR008391">
    <property type="entry name" value="AXE1_dom"/>
</dbReference>
<feature type="transmembrane region" description="Helical" evidence="1">
    <location>
        <begin position="421"/>
        <end position="443"/>
    </location>
</feature>
<evidence type="ECO:0000259" key="2">
    <source>
        <dbReference type="Pfam" id="PF05448"/>
    </source>
</evidence>
<dbReference type="InterPro" id="IPR050261">
    <property type="entry name" value="FrsA_esterase"/>
</dbReference>
<proteinExistence type="predicted"/>
<accession>A0ABY4D9D6</accession>
<dbReference type="Pfam" id="PF05448">
    <property type="entry name" value="AXE1"/>
    <property type="match status" value="1"/>
</dbReference>
<feature type="transmembrane region" description="Helical" evidence="1">
    <location>
        <begin position="504"/>
        <end position="524"/>
    </location>
</feature>
<sequence length="596" mass="64864">MKTSKNWMLLYLAIILMVGGSLVGAWVNAGFGRVKVEEVSIWHAPGFKVSAYLYTPKANTGKAPAILAIHGLNNQKNHMANTALEFARRGYVVLSMDMSGHGRSTAKNLDHGAGGPAGLAYLRSLPNVDTQNIGIVGMSQGGFAGAMGAITSNPDGYSSVFFMESEVNAPGSMDLSAAPLVKNAAFNIGTVTELGVMIFIGKGSDAPVSPVLQPLFNTTDPIEVGKVYGSIEEGTARILYQPWENHAGATDSIPAIANALEWMQLTLEGGNGLSARNQIWPVKLIGTALALFGAMLFLFPMGSLLLETRYFNDLKEKLPEYRGYEGRSWWIGALLTTAIGPLLYLFVWNHMFFVPWITPNRLWPQNFTNVYMVWSMLCGGIAVVLMILGHYTQLKKKGATVAHYGLTDSSRTFDGMKILKSLGFAICTLLPVYLILVFVDGVWKVDFRAWVVTLLPFTGKRFLAFLGYLVPFALYFIPQGIVLAGFQRPKQGKLGLGREMAINAVVMTLGAVVWLLFLYVPLMVGGSIIFGSNPLIQTAAGMGGIYYIPLLVLWPLVACIYTYFFRKTGRVYAGAGIATLFIVWYLSAAGSFAVML</sequence>
<feature type="transmembrane region" description="Helical" evidence="1">
    <location>
        <begin position="368"/>
        <end position="388"/>
    </location>
</feature>
<name>A0ABY4D9D6_9SPIR</name>
<gene>
    <name evidence="3" type="ORF">MUG09_14705</name>
</gene>
<organism evidence="3 4">
    <name type="scientific">Sphaerochaeta associata</name>
    <dbReference type="NCBI Taxonomy" id="1129264"/>
    <lineage>
        <taxon>Bacteria</taxon>
        <taxon>Pseudomonadati</taxon>
        <taxon>Spirochaetota</taxon>
        <taxon>Spirochaetia</taxon>
        <taxon>Spirochaetales</taxon>
        <taxon>Sphaerochaetaceae</taxon>
        <taxon>Sphaerochaeta</taxon>
    </lineage>
</organism>
<feature type="transmembrane region" description="Helical" evidence="1">
    <location>
        <begin position="284"/>
        <end position="306"/>
    </location>
</feature>
<evidence type="ECO:0000256" key="1">
    <source>
        <dbReference type="SAM" id="Phobius"/>
    </source>
</evidence>
<keyword evidence="1" id="KW-0812">Transmembrane</keyword>
<dbReference type="Proteomes" id="UP000829708">
    <property type="component" value="Chromosome"/>
</dbReference>
<evidence type="ECO:0000313" key="3">
    <source>
        <dbReference type="EMBL" id="UOM50810.1"/>
    </source>
</evidence>
<feature type="transmembrane region" description="Helical" evidence="1">
    <location>
        <begin position="544"/>
        <end position="564"/>
    </location>
</feature>
<keyword evidence="1" id="KW-0472">Membrane</keyword>
<dbReference type="PANTHER" id="PTHR22946">
    <property type="entry name" value="DIENELACTONE HYDROLASE DOMAIN-CONTAINING PROTEIN-RELATED"/>
    <property type="match status" value="1"/>
</dbReference>
<evidence type="ECO:0000313" key="4">
    <source>
        <dbReference type="Proteomes" id="UP000829708"/>
    </source>
</evidence>